<feature type="site" description="Transition state stabilizer" evidence="7">
    <location>
        <position position="15"/>
    </location>
</feature>
<dbReference type="NCBIfam" id="TIGR00453">
    <property type="entry name" value="ispD"/>
    <property type="match status" value="1"/>
</dbReference>
<keyword evidence="5 7" id="KW-0548">Nucleotidyltransferase</keyword>
<comment type="pathway">
    <text evidence="2 7">Isoprenoid biosynthesis; isopentenyl diphosphate biosynthesis via DXP pathway; isopentenyl diphosphate from 1-deoxy-D-xylulose 5-phosphate: step 2/6.</text>
</comment>
<sequence length="235" mass="25980">MNIGVVIAAAGQGKRMGGSVKKQFIELGGKPVLLHTLSLFIGLEHVKEIIVVTAEEDMECTQELLRGYRGVRVIPGGAERQDSVYLGLKALRSVEYVMIHDSARPFLTRPTLLKLIEALRAKRAAILAVPVKDTIKRTDAEGIVVDTPPRKSLWAVQTPQAFALSDIIRAHERAREEGFIGTDDASLLERMGQTVHIVEGEYTNIKLTTPEDLVFGEAILERRKETGDDTSRTRI</sequence>
<comment type="catalytic activity">
    <reaction evidence="1 7">
        <text>2-C-methyl-D-erythritol 4-phosphate + CTP + H(+) = 4-CDP-2-C-methyl-D-erythritol + diphosphate</text>
        <dbReference type="Rhea" id="RHEA:13429"/>
        <dbReference type="ChEBI" id="CHEBI:15378"/>
        <dbReference type="ChEBI" id="CHEBI:33019"/>
        <dbReference type="ChEBI" id="CHEBI:37563"/>
        <dbReference type="ChEBI" id="CHEBI:57823"/>
        <dbReference type="ChEBI" id="CHEBI:58262"/>
        <dbReference type="EC" id="2.7.7.60"/>
    </reaction>
</comment>
<dbReference type="Pfam" id="PF01128">
    <property type="entry name" value="IspD"/>
    <property type="match status" value="1"/>
</dbReference>
<dbReference type="SUPFAM" id="SSF53448">
    <property type="entry name" value="Nucleotide-diphospho-sugar transferases"/>
    <property type="match status" value="1"/>
</dbReference>
<evidence type="ECO:0000313" key="8">
    <source>
        <dbReference type="EMBL" id="SDH49111.1"/>
    </source>
</evidence>
<name>A0A1G8CUD8_ANETH</name>
<feature type="site" description="Transition state stabilizer" evidence="7">
    <location>
        <position position="22"/>
    </location>
</feature>
<dbReference type="AlphaFoldDB" id="A0A1G8CUD8"/>
<dbReference type="GO" id="GO:0050518">
    <property type="term" value="F:2-C-methyl-D-erythritol 4-phosphate cytidylyltransferase activity"/>
    <property type="evidence" value="ECO:0007669"/>
    <property type="project" value="UniProtKB-UniRule"/>
</dbReference>
<dbReference type="InterPro" id="IPR034683">
    <property type="entry name" value="IspD/TarI"/>
</dbReference>
<gene>
    <name evidence="7" type="primary">ispD</name>
    <name evidence="8" type="ORF">SAMN04489735_102820</name>
</gene>
<protein>
    <recommendedName>
        <fullName evidence="7">2-C-methyl-D-erythritol 4-phosphate cytidylyltransferase</fullName>
        <ecNumber evidence="7">2.7.7.60</ecNumber>
    </recommendedName>
    <alternativeName>
        <fullName evidence="7">4-diphosphocytidyl-2C-methyl-D-erythritol synthase</fullName>
    </alternativeName>
    <alternativeName>
        <fullName evidence="7">MEP cytidylyltransferase</fullName>
        <shortName evidence="7">MCT</shortName>
    </alternativeName>
</protein>
<dbReference type="Gene3D" id="3.90.550.10">
    <property type="entry name" value="Spore Coat Polysaccharide Biosynthesis Protein SpsA, Chain A"/>
    <property type="match status" value="1"/>
</dbReference>
<dbReference type="HAMAP" id="MF_00108">
    <property type="entry name" value="IspD"/>
    <property type="match status" value="1"/>
</dbReference>
<dbReference type="Proteomes" id="UP000198956">
    <property type="component" value="Unassembled WGS sequence"/>
</dbReference>
<dbReference type="EMBL" id="FNDE01000028">
    <property type="protein sequence ID" value="SDH49111.1"/>
    <property type="molecule type" value="Genomic_DNA"/>
</dbReference>
<feature type="site" description="Positions MEP for the nucleophilic attack" evidence="7">
    <location>
        <position position="206"/>
    </location>
</feature>
<keyword evidence="6 7" id="KW-0414">Isoprene biosynthesis</keyword>
<proteinExistence type="inferred from homology"/>
<dbReference type="InterPro" id="IPR001228">
    <property type="entry name" value="IspD"/>
</dbReference>
<dbReference type="InterPro" id="IPR018294">
    <property type="entry name" value="ISPD_synthase_CS"/>
</dbReference>
<organism evidence="8 9">
    <name type="scientific">Aneurinibacillus thermoaerophilus</name>
    <dbReference type="NCBI Taxonomy" id="143495"/>
    <lineage>
        <taxon>Bacteria</taxon>
        <taxon>Bacillati</taxon>
        <taxon>Bacillota</taxon>
        <taxon>Bacilli</taxon>
        <taxon>Bacillales</taxon>
        <taxon>Paenibacillaceae</taxon>
        <taxon>Aneurinibacillus group</taxon>
        <taxon>Aneurinibacillus</taxon>
    </lineage>
</organism>
<dbReference type="CDD" id="cd02516">
    <property type="entry name" value="CDP-ME_synthetase"/>
    <property type="match status" value="1"/>
</dbReference>
<evidence type="ECO:0000256" key="3">
    <source>
        <dbReference type="ARBA" id="ARBA00009789"/>
    </source>
</evidence>
<comment type="function">
    <text evidence="7">Catalyzes the formation of 4-diphosphocytidyl-2-C-methyl-D-erythritol from CTP and 2-C-methyl-D-erythritol 4-phosphate (MEP).</text>
</comment>
<evidence type="ECO:0000256" key="4">
    <source>
        <dbReference type="ARBA" id="ARBA00022679"/>
    </source>
</evidence>
<reference evidence="8 9" key="1">
    <citation type="submission" date="2016-10" db="EMBL/GenBank/DDBJ databases">
        <authorList>
            <person name="de Groot N.N."/>
        </authorList>
    </citation>
    <scope>NUCLEOTIDE SEQUENCE [LARGE SCALE GENOMIC DNA]</scope>
    <source>
        <strain evidence="8 9">L 420-91</strain>
    </source>
</reference>
<dbReference type="InterPro" id="IPR050088">
    <property type="entry name" value="IspD/TarI_cytidylyltransf_bact"/>
</dbReference>
<comment type="similarity">
    <text evidence="3 7">Belongs to the IspD/TarI cytidylyltransferase family. IspD subfamily.</text>
</comment>
<dbReference type="EC" id="2.7.7.60" evidence="7"/>
<dbReference type="UniPathway" id="UPA00056">
    <property type="reaction ID" value="UER00093"/>
</dbReference>
<evidence type="ECO:0000313" key="9">
    <source>
        <dbReference type="Proteomes" id="UP000198956"/>
    </source>
</evidence>
<dbReference type="InterPro" id="IPR029044">
    <property type="entry name" value="Nucleotide-diphossugar_trans"/>
</dbReference>
<dbReference type="PROSITE" id="PS01295">
    <property type="entry name" value="ISPD"/>
    <property type="match status" value="1"/>
</dbReference>
<evidence type="ECO:0000256" key="1">
    <source>
        <dbReference type="ARBA" id="ARBA00001282"/>
    </source>
</evidence>
<dbReference type="PANTHER" id="PTHR32125:SF4">
    <property type="entry name" value="2-C-METHYL-D-ERYTHRITOL 4-PHOSPHATE CYTIDYLYLTRANSFERASE, CHLOROPLASTIC"/>
    <property type="match status" value="1"/>
</dbReference>
<evidence type="ECO:0000256" key="6">
    <source>
        <dbReference type="ARBA" id="ARBA00023229"/>
    </source>
</evidence>
<dbReference type="FunFam" id="3.90.550.10:FF:000003">
    <property type="entry name" value="2-C-methyl-D-erythritol 4-phosphate cytidylyltransferase"/>
    <property type="match status" value="1"/>
</dbReference>
<keyword evidence="4 7" id="KW-0808">Transferase</keyword>
<dbReference type="PANTHER" id="PTHR32125">
    <property type="entry name" value="2-C-METHYL-D-ERYTHRITOL 4-PHOSPHATE CYTIDYLYLTRANSFERASE, CHLOROPLASTIC"/>
    <property type="match status" value="1"/>
</dbReference>
<evidence type="ECO:0000256" key="7">
    <source>
        <dbReference type="HAMAP-Rule" id="MF_00108"/>
    </source>
</evidence>
<dbReference type="GO" id="GO:0019288">
    <property type="term" value="P:isopentenyl diphosphate biosynthetic process, methylerythritol 4-phosphate pathway"/>
    <property type="evidence" value="ECO:0007669"/>
    <property type="project" value="UniProtKB-UniRule"/>
</dbReference>
<feature type="site" description="Positions MEP for the nucleophilic attack" evidence="7">
    <location>
        <position position="150"/>
    </location>
</feature>
<evidence type="ECO:0000256" key="5">
    <source>
        <dbReference type="ARBA" id="ARBA00022695"/>
    </source>
</evidence>
<accession>A0A1G8CUD8</accession>
<evidence type="ECO:0000256" key="2">
    <source>
        <dbReference type="ARBA" id="ARBA00004787"/>
    </source>
</evidence>